<protein>
    <submittedName>
        <fullName evidence="4">Tyrosine-protein phosphatase non-receptor type substrate 1-like isoform X2</fullName>
    </submittedName>
</protein>
<comment type="caution">
    <text evidence="4">The sequence shown here is derived from an EMBL/GenBank/DDBJ whole genome shotgun (WGS) entry which is preliminary data.</text>
</comment>
<dbReference type="OrthoDB" id="9940220at2759"/>
<dbReference type="EMBL" id="QNUK01001591">
    <property type="protein sequence ID" value="KAF5880181.1"/>
    <property type="molecule type" value="Genomic_DNA"/>
</dbReference>
<feature type="domain" description="Ig-like" evidence="3">
    <location>
        <begin position="2"/>
        <end position="106"/>
    </location>
</feature>
<evidence type="ECO:0000256" key="1">
    <source>
        <dbReference type="ARBA" id="ARBA00023319"/>
    </source>
</evidence>
<reference evidence="4" key="1">
    <citation type="submission" date="2020-07" db="EMBL/GenBank/DDBJ databases">
        <title>Clarias magur genome sequencing, assembly and annotation.</title>
        <authorList>
            <person name="Kushwaha B."/>
            <person name="Kumar R."/>
            <person name="Das P."/>
            <person name="Joshi C.G."/>
            <person name="Kumar D."/>
            <person name="Nagpure N.S."/>
            <person name="Pandey M."/>
            <person name="Agarwal S."/>
            <person name="Srivastava S."/>
            <person name="Singh M."/>
            <person name="Sahoo L."/>
            <person name="Jayasankar P."/>
            <person name="Meher P.K."/>
            <person name="Koringa P.G."/>
            <person name="Iquebal M.A."/>
            <person name="Das S.P."/>
            <person name="Bit A."/>
            <person name="Patnaik S."/>
            <person name="Patel N."/>
            <person name="Shah T.M."/>
            <person name="Hinsu A."/>
            <person name="Jena J.K."/>
        </authorList>
    </citation>
    <scope>NUCLEOTIDE SEQUENCE</scope>
    <source>
        <strain evidence="4">CIFAMagur01</strain>
        <tissue evidence="4">Testis</tissue>
    </source>
</reference>
<dbReference type="SUPFAM" id="SSF48726">
    <property type="entry name" value="Immunoglobulin"/>
    <property type="match status" value="1"/>
</dbReference>
<proteinExistence type="predicted"/>
<accession>A0A8J4TL71</accession>
<name>A0A8J4TL71_CLAMG</name>
<feature type="non-terminal residue" evidence="4">
    <location>
        <position position="1"/>
    </location>
</feature>
<dbReference type="PROSITE" id="PS50835">
    <property type="entry name" value="IG_LIKE"/>
    <property type="match status" value="2"/>
</dbReference>
<feature type="domain" description="Ig-like" evidence="3">
    <location>
        <begin position="121"/>
        <end position="204"/>
    </location>
</feature>
<feature type="non-terminal residue" evidence="4">
    <location>
        <position position="204"/>
    </location>
</feature>
<gene>
    <name evidence="4" type="ORF">DAT39_023317</name>
</gene>
<keyword evidence="5" id="KW-1185">Reference proteome</keyword>
<dbReference type="InterPro" id="IPR036179">
    <property type="entry name" value="Ig-like_dom_sf"/>
</dbReference>
<feature type="transmembrane region" description="Helical" evidence="2">
    <location>
        <begin position="177"/>
        <end position="201"/>
    </location>
</feature>
<evidence type="ECO:0000256" key="2">
    <source>
        <dbReference type="SAM" id="Phobius"/>
    </source>
</evidence>
<dbReference type="AlphaFoldDB" id="A0A8J4TL71"/>
<dbReference type="InterPro" id="IPR007110">
    <property type="entry name" value="Ig-like_dom"/>
</dbReference>
<keyword evidence="2" id="KW-0472">Membrane</keyword>
<dbReference type="PANTHER" id="PTHR23411">
    <property type="entry name" value="TAPASIN"/>
    <property type="match status" value="1"/>
</dbReference>
<evidence type="ECO:0000313" key="4">
    <source>
        <dbReference type="EMBL" id="KAF5880181.1"/>
    </source>
</evidence>
<keyword evidence="2" id="KW-1133">Transmembrane helix</keyword>
<keyword evidence="2" id="KW-0812">Transmembrane</keyword>
<sequence>SPSVSVACIRGADGVPTMLCTSEGFYSADLKQSWLRDGEYISYLNTSLTPTYEDNLTSFYISRNYSKNKDGSYSVTSHLHPSPTITVYYCWVNHSALSKPILVNISSAQCTEREETATVLPSLNLQLINTDSSCVELICSLTGLSPQQVNFTWTTATQLLHHLETSSMKSTLTICCVVRYIVVGILIVLLIGTSLFIEVYYKCL</sequence>
<evidence type="ECO:0000313" key="5">
    <source>
        <dbReference type="Proteomes" id="UP000727407"/>
    </source>
</evidence>
<dbReference type="InterPro" id="IPR050380">
    <property type="entry name" value="Immune_Resp_Modulators"/>
</dbReference>
<dbReference type="Gene3D" id="2.60.40.10">
    <property type="entry name" value="Immunoglobulins"/>
    <property type="match status" value="1"/>
</dbReference>
<dbReference type="Proteomes" id="UP000727407">
    <property type="component" value="Unassembled WGS sequence"/>
</dbReference>
<dbReference type="InterPro" id="IPR013783">
    <property type="entry name" value="Ig-like_fold"/>
</dbReference>
<keyword evidence="1" id="KW-0393">Immunoglobulin domain</keyword>
<evidence type="ECO:0000259" key="3">
    <source>
        <dbReference type="PROSITE" id="PS50835"/>
    </source>
</evidence>
<organism evidence="4 5">
    <name type="scientific">Clarias magur</name>
    <name type="common">Asian catfish</name>
    <name type="synonym">Macropteronotus magur</name>
    <dbReference type="NCBI Taxonomy" id="1594786"/>
    <lineage>
        <taxon>Eukaryota</taxon>
        <taxon>Metazoa</taxon>
        <taxon>Chordata</taxon>
        <taxon>Craniata</taxon>
        <taxon>Vertebrata</taxon>
        <taxon>Euteleostomi</taxon>
        <taxon>Actinopterygii</taxon>
        <taxon>Neopterygii</taxon>
        <taxon>Teleostei</taxon>
        <taxon>Ostariophysi</taxon>
        <taxon>Siluriformes</taxon>
        <taxon>Clariidae</taxon>
        <taxon>Clarias</taxon>
    </lineage>
</organism>